<evidence type="ECO:0000256" key="7">
    <source>
        <dbReference type="PIRSR" id="PIRSR621190-2"/>
    </source>
</evidence>
<reference evidence="9" key="1">
    <citation type="submission" date="2019-12" db="EMBL/GenBank/DDBJ databases">
        <authorList>
            <person name="Scholes J."/>
        </authorList>
    </citation>
    <scope>NUCLEOTIDE SEQUENCE</scope>
</reference>
<keyword evidence="7" id="KW-0106">Calcium</keyword>
<dbReference type="PANTHER" id="PTHR10201">
    <property type="entry name" value="MATRIX METALLOPROTEINASE"/>
    <property type="match status" value="1"/>
</dbReference>
<dbReference type="SUPFAM" id="SSF55486">
    <property type="entry name" value="Metalloproteases ('zincins'), catalytic domain"/>
    <property type="match status" value="1"/>
</dbReference>
<dbReference type="InterPro" id="IPR021190">
    <property type="entry name" value="Pept_M10A"/>
</dbReference>
<evidence type="ECO:0000256" key="3">
    <source>
        <dbReference type="ARBA" id="ARBA00022801"/>
    </source>
</evidence>
<dbReference type="PANTHER" id="PTHR10201:SF323">
    <property type="entry name" value="MATRIX METALLOPROTEINASE-21"/>
    <property type="match status" value="1"/>
</dbReference>
<dbReference type="InterPro" id="IPR001818">
    <property type="entry name" value="Pept_M10_metallopeptidase"/>
</dbReference>
<feature type="domain" description="Peptidase M10 metallopeptidase" evidence="8">
    <location>
        <begin position="26"/>
        <end position="112"/>
    </location>
</feature>
<feature type="binding site" evidence="7">
    <location>
        <position position="31"/>
    </location>
    <ligand>
        <name>Ca(2+)</name>
        <dbReference type="ChEBI" id="CHEBI:29108"/>
        <label>3</label>
    </ligand>
</feature>
<evidence type="ECO:0000256" key="6">
    <source>
        <dbReference type="PIRSR" id="PIRSR621190-1"/>
    </source>
</evidence>
<dbReference type="GO" id="GO:0031012">
    <property type="term" value="C:extracellular matrix"/>
    <property type="evidence" value="ECO:0007669"/>
    <property type="project" value="InterPro"/>
</dbReference>
<dbReference type="EMBL" id="CACSLK010014277">
    <property type="protein sequence ID" value="CAA0816541.1"/>
    <property type="molecule type" value="Genomic_DNA"/>
</dbReference>
<comment type="caution">
    <text evidence="9">The sequence shown here is derived from an EMBL/GenBank/DDBJ whole genome shotgun (WGS) entry which is preliminary data.</text>
</comment>
<keyword evidence="2 7" id="KW-0479">Metal-binding</keyword>
<dbReference type="PRINTS" id="PR00138">
    <property type="entry name" value="MATRIXIN"/>
</dbReference>
<feature type="binding site" evidence="7">
    <location>
        <position position="72"/>
    </location>
    <ligand>
        <name>Zn(2+)</name>
        <dbReference type="ChEBI" id="CHEBI:29105"/>
        <label>2</label>
        <note>catalytic</note>
    </ligand>
</feature>
<dbReference type="InterPro" id="IPR024079">
    <property type="entry name" value="MetalloPept_cat_dom_sf"/>
</dbReference>
<keyword evidence="3" id="KW-0378">Hydrolase</keyword>
<dbReference type="GO" id="GO:0006508">
    <property type="term" value="P:proteolysis"/>
    <property type="evidence" value="ECO:0007669"/>
    <property type="project" value="UniProtKB-KW"/>
</dbReference>
<feature type="binding site" evidence="7">
    <location>
        <position position="28"/>
    </location>
    <ligand>
        <name>Ca(2+)</name>
        <dbReference type="ChEBI" id="CHEBI:29108"/>
        <label>3</label>
    </ligand>
</feature>
<proteinExistence type="predicted"/>
<keyword evidence="1" id="KW-0645">Protease</keyword>
<organism evidence="9 10">
    <name type="scientific">Striga hermonthica</name>
    <name type="common">Purple witchweed</name>
    <name type="synonym">Buchnera hermonthica</name>
    <dbReference type="NCBI Taxonomy" id="68872"/>
    <lineage>
        <taxon>Eukaryota</taxon>
        <taxon>Viridiplantae</taxon>
        <taxon>Streptophyta</taxon>
        <taxon>Embryophyta</taxon>
        <taxon>Tracheophyta</taxon>
        <taxon>Spermatophyta</taxon>
        <taxon>Magnoliopsida</taxon>
        <taxon>eudicotyledons</taxon>
        <taxon>Gunneridae</taxon>
        <taxon>Pentapetalae</taxon>
        <taxon>asterids</taxon>
        <taxon>lamiids</taxon>
        <taxon>Lamiales</taxon>
        <taxon>Orobanchaceae</taxon>
        <taxon>Buchnereae</taxon>
        <taxon>Striga</taxon>
    </lineage>
</organism>
<protein>
    <submittedName>
        <fullName evidence="9">Matrixin family protein</fullName>
    </submittedName>
</protein>
<evidence type="ECO:0000259" key="8">
    <source>
        <dbReference type="Pfam" id="PF00413"/>
    </source>
</evidence>
<comment type="cofactor">
    <cofactor evidence="7">
        <name>Zn(2+)</name>
        <dbReference type="ChEBI" id="CHEBI:29105"/>
    </cofactor>
    <text evidence="7">Binds 2 Zn(2+) ions per subunit.</text>
</comment>
<comment type="cofactor">
    <cofactor evidence="7">
        <name>Ca(2+)</name>
        <dbReference type="ChEBI" id="CHEBI:29108"/>
    </cofactor>
    <text evidence="7">Can bind about 5 Ca(2+) ions per subunit.</text>
</comment>
<feature type="binding site" evidence="7">
    <location>
        <position position="51"/>
    </location>
    <ligand>
        <name>Ca(2+)</name>
        <dbReference type="ChEBI" id="CHEBI:29108"/>
        <label>3</label>
    </ligand>
</feature>
<evidence type="ECO:0000256" key="4">
    <source>
        <dbReference type="ARBA" id="ARBA00022833"/>
    </source>
</evidence>
<feature type="binding site" evidence="7">
    <location>
        <position position="51"/>
    </location>
    <ligand>
        <name>Ca(2+)</name>
        <dbReference type="ChEBI" id="CHEBI:29108"/>
        <label>1</label>
    </ligand>
</feature>
<accession>A0A9N7MX67</accession>
<feature type="binding site" evidence="7">
    <location>
        <position position="68"/>
    </location>
    <ligand>
        <name>Zn(2+)</name>
        <dbReference type="ChEBI" id="CHEBI:29105"/>
        <label>2</label>
        <note>catalytic</note>
    </ligand>
</feature>
<evidence type="ECO:0000256" key="1">
    <source>
        <dbReference type="ARBA" id="ARBA00022670"/>
    </source>
</evidence>
<keyword evidence="5" id="KW-0482">Metalloprotease</keyword>
<name>A0A9N7MX67_STRHE</name>
<dbReference type="Gene3D" id="3.40.390.10">
    <property type="entry name" value="Collagenase (Catalytic Domain)"/>
    <property type="match status" value="1"/>
</dbReference>
<dbReference type="Pfam" id="PF00413">
    <property type="entry name" value="Peptidase_M10"/>
    <property type="match status" value="1"/>
</dbReference>
<dbReference type="AlphaFoldDB" id="A0A9N7MX67"/>
<evidence type="ECO:0000313" key="9">
    <source>
        <dbReference type="EMBL" id="CAA0816541.1"/>
    </source>
</evidence>
<feature type="binding site" evidence="7">
    <location>
        <position position="29"/>
    </location>
    <ligand>
        <name>Ca(2+)</name>
        <dbReference type="ChEBI" id="CHEBI:29108"/>
        <label>3</label>
    </ligand>
</feature>
<dbReference type="OrthoDB" id="9397453at2759"/>
<dbReference type="GO" id="GO:0004222">
    <property type="term" value="F:metalloendopeptidase activity"/>
    <property type="evidence" value="ECO:0007669"/>
    <property type="project" value="InterPro"/>
</dbReference>
<feature type="binding site" evidence="7">
    <location>
        <position position="86"/>
    </location>
    <ligand>
        <name>Zn(2+)</name>
        <dbReference type="ChEBI" id="CHEBI:29105"/>
        <label>2</label>
        <note>catalytic</note>
    </ligand>
</feature>
<gene>
    <name evidence="9" type="ORF">SHERM_16407</name>
</gene>
<evidence type="ECO:0000313" key="10">
    <source>
        <dbReference type="Proteomes" id="UP001153555"/>
    </source>
</evidence>
<feature type="active site" evidence="6">
    <location>
        <position position="69"/>
    </location>
</feature>
<sequence>MSSNIGSTKDSPRNLKARDISVYFSGIDGPSGTIAQAHVLRDSRIIFNSSERWVDGSQSESFDIVTVHEIGHALGLGQSNVPGAVMYYDYGDYGAVRRNLTPDDINEIKHLYNHHNHTNG</sequence>
<keyword evidence="4 7" id="KW-0862">Zinc</keyword>
<dbReference type="GO" id="GO:0008270">
    <property type="term" value="F:zinc ion binding"/>
    <property type="evidence" value="ECO:0007669"/>
    <property type="project" value="InterPro"/>
</dbReference>
<keyword evidence="10" id="KW-1185">Reference proteome</keyword>
<evidence type="ECO:0000256" key="5">
    <source>
        <dbReference type="ARBA" id="ARBA00023049"/>
    </source>
</evidence>
<dbReference type="Proteomes" id="UP001153555">
    <property type="component" value="Unassembled WGS sequence"/>
</dbReference>
<evidence type="ECO:0000256" key="2">
    <source>
        <dbReference type="ARBA" id="ARBA00022723"/>
    </source>
</evidence>